<comment type="caution">
    <text evidence="2">The sequence shown here is derived from an EMBL/GenBank/DDBJ whole genome shotgun (WGS) entry which is preliminary data.</text>
</comment>
<feature type="signal peptide" evidence="1">
    <location>
        <begin position="1"/>
        <end position="20"/>
    </location>
</feature>
<keyword evidence="1" id="KW-0732">Signal</keyword>
<gene>
    <name evidence="2" type="ORF">NG821_10035</name>
</gene>
<evidence type="ECO:0000256" key="1">
    <source>
        <dbReference type="SAM" id="SignalP"/>
    </source>
</evidence>
<reference evidence="2 3" key="1">
    <citation type="submission" date="2022-06" db="EMBL/GenBank/DDBJ databases">
        <title>A taxonomic note on the genus Prevotella: Description of four novel genera and emended description of the genera Hallella and Xylanibacter.</title>
        <authorList>
            <person name="Hitch T.C.A."/>
        </authorList>
    </citation>
    <scope>NUCLEOTIDE SEQUENCE [LARGE SCALE GENOMIC DNA]</scope>
    <source>
        <strain evidence="2 3">DSM 100619</strain>
    </source>
</reference>
<keyword evidence="3" id="KW-1185">Reference proteome</keyword>
<dbReference type="Proteomes" id="UP001204015">
    <property type="component" value="Unassembled WGS sequence"/>
</dbReference>
<organism evidence="2 3">
    <name type="scientific">Segatella cerevisiae</name>
    <dbReference type="NCBI Taxonomy" id="2053716"/>
    <lineage>
        <taxon>Bacteria</taxon>
        <taxon>Pseudomonadati</taxon>
        <taxon>Bacteroidota</taxon>
        <taxon>Bacteroidia</taxon>
        <taxon>Bacteroidales</taxon>
        <taxon>Prevotellaceae</taxon>
        <taxon>Segatella</taxon>
    </lineage>
</organism>
<proteinExistence type="predicted"/>
<evidence type="ECO:0000313" key="3">
    <source>
        <dbReference type="Proteomes" id="UP001204015"/>
    </source>
</evidence>
<evidence type="ECO:0000313" key="2">
    <source>
        <dbReference type="EMBL" id="MCO6026174.1"/>
    </source>
</evidence>
<dbReference type="EMBL" id="JAMXLY010000041">
    <property type="protein sequence ID" value="MCO6026174.1"/>
    <property type="molecule type" value="Genomic_DNA"/>
</dbReference>
<feature type="chain" id="PRO_5045208413" evidence="1">
    <location>
        <begin position="21"/>
        <end position="224"/>
    </location>
</feature>
<sequence length="224" mass="24835">MKARLFFLLVAVTAILPLQAFDTPHDLPTIEALISLHKLIKGNEDQALARVTASFGEQSIVTKGATEFNAARSTLDSKLSSGYSAILLSSALAGTGTDLYKLIDEYARFTSSTARTLFHKPMCAWYYTEAGYACAREMKNIRKMAVTLSAGSINLMKASMDEKLDLVNQLREYIDNMKAIIEEAYAWCSVVMVGGFHYDYIWDILNSDVTDGIAKGVISKWYNL</sequence>
<accession>A0ABT1BYL0</accession>
<protein>
    <submittedName>
        <fullName evidence="2">Uncharacterized protein</fullName>
    </submittedName>
</protein>
<dbReference type="RefSeq" id="WP_252761527.1">
    <property type="nucleotide sequence ID" value="NZ_JAMXLY010000041.1"/>
</dbReference>
<name>A0ABT1BYL0_9BACT</name>